<gene>
    <name evidence="3" type="ORF">POL25_24970</name>
</gene>
<evidence type="ECO:0000256" key="1">
    <source>
        <dbReference type="SAM" id="Phobius"/>
    </source>
</evidence>
<dbReference type="InterPro" id="IPR052039">
    <property type="entry name" value="Caspase-related_regulators"/>
</dbReference>
<keyword evidence="1" id="KW-0812">Transmembrane</keyword>
<dbReference type="EMBL" id="JAQNDL010000002">
    <property type="protein sequence ID" value="MDC0720175.1"/>
    <property type="molecule type" value="Genomic_DNA"/>
</dbReference>
<dbReference type="Gene3D" id="3.40.50.1460">
    <property type="match status" value="1"/>
</dbReference>
<dbReference type="InterPro" id="IPR018247">
    <property type="entry name" value="EF_Hand_1_Ca_BS"/>
</dbReference>
<keyword evidence="1" id="KW-0472">Membrane</keyword>
<dbReference type="PANTHER" id="PTHR22576">
    <property type="entry name" value="MUCOSA ASSOCIATED LYMPHOID TISSUE LYMPHOMA TRANSLOCATION PROTEIN 1/PARACASPASE"/>
    <property type="match status" value="1"/>
</dbReference>
<accession>A0ABT5E2S3</accession>
<feature type="transmembrane region" description="Helical" evidence="1">
    <location>
        <begin position="368"/>
        <end position="388"/>
    </location>
</feature>
<organism evidence="3 4">
    <name type="scientific">Nannocystis bainbridge</name>
    <dbReference type="NCBI Taxonomy" id="2995303"/>
    <lineage>
        <taxon>Bacteria</taxon>
        <taxon>Pseudomonadati</taxon>
        <taxon>Myxococcota</taxon>
        <taxon>Polyangia</taxon>
        <taxon>Nannocystales</taxon>
        <taxon>Nannocystaceae</taxon>
        <taxon>Nannocystis</taxon>
    </lineage>
</organism>
<keyword evidence="1" id="KW-1133">Transmembrane helix</keyword>
<dbReference type="InterPro" id="IPR011600">
    <property type="entry name" value="Pept_C14_caspase"/>
</dbReference>
<sequence length="510" mass="56443">MARRIALIVGVSHYTGLAPLPNSLRDAAMLVSVLQHVAGFDDVQLLQDPDERRLGEAVELLFNDRAPEDLLLFYFSGHGVKDDRGLLFFAVPETRRHANGELVRSSAVSSRHVHDVMNNSRSRRQVVILDCCFSGAFADGTHAKDGGRVDLRESMGGEGRAVLASSSSTQYSFDTQDGGLSLYTQFLVHGIATGEADLNHDGLITADELHEYARTKVQATRPAMSPQILPAKEGYSIVISKARRVDPVLAYAAKVRELADPSGALPVTAVEVLRHQRRQLGLSGDQARLLEENELAPIRKRAVNRATLRRSVFAARRKKRIEVDRPLLNELRIALNLTESDLRSMLEEPITLQRQKVRGWMFWPERMAILSAFMVGFAIVVTLARPTWDAWRADTKTTPQLQPHVVAAPTEPKPPAAEAKPRRERPWWCICYVRNNDVAVTACRESAANCESLRRVIHGGSDEIRARSATTSCESVHAEHPGDVLVASTWRPSQKAGSWVSEGACLLPAR</sequence>
<comment type="caution">
    <text evidence="3">The sequence shown here is derived from an EMBL/GenBank/DDBJ whole genome shotgun (WGS) entry which is preliminary data.</text>
</comment>
<dbReference type="PANTHER" id="PTHR22576:SF37">
    <property type="entry name" value="MUCOSA-ASSOCIATED LYMPHOID TISSUE LYMPHOMA TRANSLOCATION PROTEIN 1"/>
    <property type="match status" value="1"/>
</dbReference>
<dbReference type="Pfam" id="PF00656">
    <property type="entry name" value="Peptidase_C14"/>
    <property type="match status" value="1"/>
</dbReference>
<dbReference type="RefSeq" id="WP_272088666.1">
    <property type="nucleotide sequence ID" value="NZ_JAQNDL010000002.1"/>
</dbReference>
<proteinExistence type="predicted"/>
<protein>
    <submittedName>
        <fullName evidence="3">Caspase family protein</fullName>
    </submittedName>
</protein>
<dbReference type="NCBIfam" id="NF047832">
    <property type="entry name" value="caspase_w_EACC1"/>
    <property type="match status" value="1"/>
</dbReference>
<reference evidence="3 4" key="1">
    <citation type="submission" date="2022-11" db="EMBL/GenBank/DDBJ databases">
        <title>Minimal conservation of predation-associated metabolite biosynthetic gene clusters underscores biosynthetic potential of Myxococcota including descriptions for ten novel species: Archangium lansinium sp. nov., Myxococcus landrumus sp. nov., Nannocystis bai.</title>
        <authorList>
            <person name="Ahearne A."/>
            <person name="Stevens C."/>
            <person name="Dowd S."/>
        </authorList>
    </citation>
    <scope>NUCLEOTIDE SEQUENCE [LARGE SCALE GENOMIC DNA]</scope>
    <source>
        <strain evidence="3 4">BB15-2</strain>
    </source>
</reference>
<evidence type="ECO:0000313" key="4">
    <source>
        <dbReference type="Proteomes" id="UP001221686"/>
    </source>
</evidence>
<dbReference type="InterPro" id="IPR029030">
    <property type="entry name" value="Caspase-like_dom_sf"/>
</dbReference>
<dbReference type="Proteomes" id="UP001221686">
    <property type="component" value="Unassembled WGS sequence"/>
</dbReference>
<dbReference type="SUPFAM" id="SSF52129">
    <property type="entry name" value="Caspase-like"/>
    <property type="match status" value="1"/>
</dbReference>
<keyword evidence="4" id="KW-1185">Reference proteome</keyword>
<evidence type="ECO:0000259" key="2">
    <source>
        <dbReference type="Pfam" id="PF00656"/>
    </source>
</evidence>
<dbReference type="PROSITE" id="PS00018">
    <property type="entry name" value="EF_HAND_1"/>
    <property type="match status" value="1"/>
</dbReference>
<evidence type="ECO:0000313" key="3">
    <source>
        <dbReference type="EMBL" id="MDC0720175.1"/>
    </source>
</evidence>
<feature type="domain" description="Peptidase C14 caspase" evidence="2">
    <location>
        <begin position="3"/>
        <end position="226"/>
    </location>
</feature>
<name>A0ABT5E2S3_9BACT</name>